<keyword evidence="2" id="KW-1185">Reference proteome</keyword>
<evidence type="ECO:0000313" key="2">
    <source>
        <dbReference type="Proteomes" id="UP001057402"/>
    </source>
</evidence>
<protein>
    <submittedName>
        <fullName evidence="1">Uncharacterized protein</fullName>
    </submittedName>
</protein>
<name>A0ACB9LGL5_9MYRT</name>
<accession>A0ACB9LGL5</accession>
<dbReference type="Proteomes" id="UP001057402">
    <property type="component" value="Chromosome 11"/>
</dbReference>
<reference evidence="2" key="1">
    <citation type="journal article" date="2023" name="Front. Plant Sci.">
        <title>Chromosomal-level genome assembly of Melastoma candidum provides insights into trichome evolution.</title>
        <authorList>
            <person name="Zhong Y."/>
            <person name="Wu W."/>
            <person name="Sun C."/>
            <person name="Zou P."/>
            <person name="Liu Y."/>
            <person name="Dai S."/>
            <person name="Zhou R."/>
        </authorList>
    </citation>
    <scope>NUCLEOTIDE SEQUENCE [LARGE SCALE GENOMIC DNA]</scope>
</reference>
<gene>
    <name evidence="1" type="ORF">MLD38_035339</name>
</gene>
<sequence>MAEKTQQEYHPRESNGYQRNDREAQWSIDEDERRRKRIKWAIYIAAFTVFQVMVLLVFGLVIMKVKAPKFRVGDLQIQTLTTNQAAPSFDMSFIAPIRIKNPNFGPYKFDQTTVDFTYGGVVVGQVIVPKSKANFKSTKKINAEVTLNSNALSGTNSGLGSELTNGVITLGSKGTMNGKVTLMLMFKKKKSTEMDCTMVIDVASKSVKSIECK</sequence>
<proteinExistence type="predicted"/>
<evidence type="ECO:0000313" key="1">
    <source>
        <dbReference type="EMBL" id="KAI4310356.1"/>
    </source>
</evidence>
<organism evidence="1 2">
    <name type="scientific">Melastoma candidum</name>
    <dbReference type="NCBI Taxonomy" id="119954"/>
    <lineage>
        <taxon>Eukaryota</taxon>
        <taxon>Viridiplantae</taxon>
        <taxon>Streptophyta</taxon>
        <taxon>Embryophyta</taxon>
        <taxon>Tracheophyta</taxon>
        <taxon>Spermatophyta</taxon>
        <taxon>Magnoliopsida</taxon>
        <taxon>eudicotyledons</taxon>
        <taxon>Gunneridae</taxon>
        <taxon>Pentapetalae</taxon>
        <taxon>rosids</taxon>
        <taxon>malvids</taxon>
        <taxon>Myrtales</taxon>
        <taxon>Melastomataceae</taxon>
        <taxon>Melastomatoideae</taxon>
        <taxon>Melastomateae</taxon>
        <taxon>Melastoma</taxon>
    </lineage>
</organism>
<comment type="caution">
    <text evidence="1">The sequence shown here is derived from an EMBL/GenBank/DDBJ whole genome shotgun (WGS) entry which is preliminary data.</text>
</comment>
<dbReference type="EMBL" id="CM042890">
    <property type="protein sequence ID" value="KAI4310356.1"/>
    <property type="molecule type" value="Genomic_DNA"/>
</dbReference>